<feature type="compositionally biased region" description="Acidic residues" evidence="1">
    <location>
        <begin position="1"/>
        <end position="11"/>
    </location>
</feature>
<feature type="region of interest" description="Disordered" evidence="1">
    <location>
        <begin position="1"/>
        <end position="22"/>
    </location>
</feature>
<reference evidence="2" key="1">
    <citation type="submission" date="2018-02" db="EMBL/GenBank/DDBJ databases">
        <title>Rhizophora mucronata_Transcriptome.</title>
        <authorList>
            <person name="Meera S.P."/>
            <person name="Sreeshan A."/>
            <person name="Augustine A."/>
        </authorList>
    </citation>
    <scope>NUCLEOTIDE SEQUENCE</scope>
    <source>
        <tissue evidence="2">Leaf</tissue>
    </source>
</reference>
<organism evidence="2">
    <name type="scientific">Rhizophora mucronata</name>
    <name type="common">Asiatic mangrove</name>
    <dbReference type="NCBI Taxonomy" id="61149"/>
    <lineage>
        <taxon>Eukaryota</taxon>
        <taxon>Viridiplantae</taxon>
        <taxon>Streptophyta</taxon>
        <taxon>Embryophyta</taxon>
        <taxon>Tracheophyta</taxon>
        <taxon>Spermatophyta</taxon>
        <taxon>Magnoliopsida</taxon>
        <taxon>eudicotyledons</taxon>
        <taxon>Gunneridae</taxon>
        <taxon>Pentapetalae</taxon>
        <taxon>rosids</taxon>
        <taxon>fabids</taxon>
        <taxon>Malpighiales</taxon>
        <taxon>Rhizophoraceae</taxon>
        <taxon>Rhizophora</taxon>
    </lineage>
</organism>
<protein>
    <submittedName>
        <fullName evidence="2">Uncharacterized protein</fullName>
    </submittedName>
</protein>
<evidence type="ECO:0000313" key="2">
    <source>
        <dbReference type="EMBL" id="MBX63468.1"/>
    </source>
</evidence>
<dbReference type="AlphaFoldDB" id="A0A2P2Q8Z6"/>
<proteinExistence type="predicted"/>
<accession>A0A2P2Q8Z6</accession>
<evidence type="ECO:0000256" key="1">
    <source>
        <dbReference type="SAM" id="MobiDB-lite"/>
    </source>
</evidence>
<sequence length="22" mass="2594">MHLEPNFEENLSDYHKSFNGKG</sequence>
<dbReference type="EMBL" id="GGEC01082984">
    <property type="protein sequence ID" value="MBX63468.1"/>
    <property type="molecule type" value="Transcribed_RNA"/>
</dbReference>
<name>A0A2P2Q8Z6_RHIMU</name>